<name>A0ABY5IZS1_9BACT</name>
<evidence type="ECO:0000313" key="1">
    <source>
        <dbReference type="EMBL" id="UUD35634.1"/>
    </source>
</evidence>
<organism evidence="1 2">
    <name type="scientific">Mycoplasmopsis caviae</name>
    <dbReference type="NCBI Taxonomy" id="55603"/>
    <lineage>
        <taxon>Bacteria</taxon>
        <taxon>Bacillati</taxon>
        <taxon>Mycoplasmatota</taxon>
        <taxon>Mycoplasmoidales</taxon>
        <taxon>Metamycoplasmataceae</taxon>
        <taxon>Mycoplasmopsis</taxon>
    </lineage>
</organism>
<proteinExistence type="predicted"/>
<dbReference type="EMBL" id="CP101806">
    <property type="protein sequence ID" value="UUD35634.1"/>
    <property type="molecule type" value="Genomic_DNA"/>
</dbReference>
<evidence type="ECO:0008006" key="3">
    <source>
        <dbReference type="Google" id="ProtNLM"/>
    </source>
</evidence>
<sequence length="96" mass="11307">MKKESIEGHFALCYLALAIHRLLEFSLESVIHPFKFTTDNIVSALRKLWLVAFKDANSSNKYFLRLKEPVIYKCLRQVLGIKRIPKWGNTKELKLW</sequence>
<dbReference type="Proteomes" id="UP001058569">
    <property type="component" value="Chromosome"/>
</dbReference>
<reference evidence="1" key="1">
    <citation type="submission" date="2022-07" db="EMBL/GenBank/DDBJ databases">
        <title>Complete genome of Mycoplasma caviae type strain G122.</title>
        <authorList>
            <person name="Spergser J."/>
        </authorList>
    </citation>
    <scope>NUCLEOTIDE SEQUENCE</scope>
    <source>
        <strain evidence="1">G122</strain>
    </source>
</reference>
<gene>
    <name evidence="1" type="ORF">NPA07_02060</name>
</gene>
<keyword evidence="2" id="KW-1185">Reference proteome</keyword>
<accession>A0ABY5IZS1</accession>
<evidence type="ECO:0000313" key="2">
    <source>
        <dbReference type="Proteomes" id="UP001058569"/>
    </source>
</evidence>
<dbReference type="RefSeq" id="WP_256553281.1">
    <property type="nucleotide sequence ID" value="NZ_CP101806.1"/>
</dbReference>
<protein>
    <recommendedName>
        <fullName evidence="3">Transposase</fullName>
    </recommendedName>
</protein>